<feature type="compositionally biased region" description="Low complexity" evidence="9">
    <location>
        <begin position="954"/>
        <end position="975"/>
    </location>
</feature>
<feature type="compositionally biased region" description="Low complexity" evidence="9">
    <location>
        <begin position="171"/>
        <end position="191"/>
    </location>
</feature>
<keyword evidence="6 10" id="KW-0472">Membrane</keyword>
<feature type="compositionally biased region" description="Polar residues" evidence="9">
    <location>
        <begin position="220"/>
        <end position="237"/>
    </location>
</feature>
<feature type="region of interest" description="Disordered" evidence="9">
    <location>
        <begin position="1828"/>
        <end position="1942"/>
    </location>
</feature>
<evidence type="ECO:0000256" key="1">
    <source>
        <dbReference type="ARBA" id="ARBA00004141"/>
    </source>
</evidence>
<keyword evidence="7" id="KW-1071">Ligand-gated ion channel</keyword>
<feature type="transmembrane region" description="Helical" evidence="10">
    <location>
        <begin position="602"/>
        <end position="623"/>
    </location>
</feature>
<feature type="compositionally biased region" description="Basic and acidic residues" evidence="9">
    <location>
        <begin position="977"/>
        <end position="988"/>
    </location>
</feature>
<dbReference type="FunFam" id="2.60.120.10:FF:000058">
    <property type="entry name" value="Uncharacterized protein, isoform D"/>
    <property type="match status" value="1"/>
</dbReference>
<organism evidence="12">
    <name type="scientific">Culex pipiens</name>
    <name type="common">House mosquito</name>
    <dbReference type="NCBI Taxonomy" id="7175"/>
    <lineage>
        <taxon>Eukaryota</taxon>
        <taxon>Metazoa</taxon>
        <taxon>Ecdysozoa</taxon>
        <taxon>Arthropoda</taxon>
        <taxon>Hexapoda</taxon>
        <taxon>Insecta</taxon>
        <taxon>Pterygota</taxon>
        <taxon>Neoptera</taxon>
        <taxon>Endopterygota</taxon>
        <taxon>Diptera</taxon>
        <taxon>Nematocera</taxon>
        <taxon>Culicoidea</taxon>
        <taxon>Culicidae</taxon>
        <taxon>Culicinae</taxon>
        <taxon>Culicini</taxon>
        <taxon>Culex</taxon>
        <taxon>Culex</taxon>
    </lineage>
</organism>
<feature type="compositionally biased region" description="Acidic residues" evidence="9">
    <location>
        <begin position="2026"/>
        <end position="2047"/>
    </location>
</feature>
<dbReference type="FunFam" id="1.10.287.70:FF:000126">
    <property type="entry name" value="Uncharacterized protein, isoform C"/>
    <property type="match status" value="1"/>
</dbReference>
<feature type="region of interest" description="Disordered" evidence="9">
    <location>
        <begin position="1"/>
        <end position="31"/>
    </location>
</feature>
<feature type="compositionally biased region" description="Low complexity" evidence="9">
    <location>
        <begin position="1178"/>
        <end position="1196"/>
    </location>
</feature>
<feature type="region of interest" description="Disordered" evidence="9">
    <location>
        <begin position="428"/>
        <end position="448"/>
    </location>
</feature>
<dbReference type="EMBL" id="HBUE01179582">
    <property type="protein sequence ID" value="CAG6519558.1"/>
    <property type="molecule type" value="Transcribed_RNA"/>
</dbReference>
<evidence type="ECO:0000256" key="5">
    <source>
        <dbReference type="ARBA" id="ARBA00023065"/>
    </source>
</evidence>
<dbReference type="InterPro" id="IPR000595">
    <property type="entry name" value="cNMP-bd_dom"/>
</dbReference>
<dbReference type="Gene3D" id="1.10.287.70">
    <property type="match status" value="1"/>
</dbReference>
<feature type="compositionally biased region" description="Low complexity" evidence="9">
    <location>
        <begin position="275"/>
        <end position="295"/>
    </location>
</feature>
<feature type="region of interest" description="Disordered" evidence="9">
    <location>
        <begin position="1319"/>
        <end position="1376"/>
    </location>
</feature>
<feature type="compositionally biased region" description="Polar residues" evidence="9">
    <location>
        <begin position="669"/>
        <end position="679"/>
    </location>
</feature>
<evidence type="ECO:0000256" key="2">
    <source>
        <dbReference type="ARBA" id="ARBA00022448"/>
    </source>
</evidence>
<feature type="compositionally biased region" description="Basic residues" evidence="9">
    <location>
        <begin position="296"/>
        <end position="306"/>
    </location>
</feature>
<feature type="compositionally biased region" description="Low complexity" evidence="9">
    <location>
        <begin position="1621"/>
        <end position="1634"/>
    </location>
</feature>
<feature type="region of interest" description="Disordered" evidence="9">
    <location>
        <begin position="1475"/>
        <end position="1545"/>
    </location>
</feature>
<feature type="compositionally biased region" description="Low complexity" evidence="9">
    <location>
        <begin position="2120"/>
        <end position="2136"/>
    </location>
</feature>
<comment type="subcellular location">
    <subcellularLocation>
        <location evidence="1">Membrane</location>
        <topology evidence="1">Multi-pass membrane protein</topology>
    </subcellularLocation>
</comment>
<feature type="region of interest" description="Disordered" evidence="9">
    <location>
        <begin position="1614"/>
        <end position="1634"/>
    </location>
</feature>
<evidence type="ECO:0000256" key="10">
    <source>
        <dbReference type="SAM" id="Phobius"/>
    </source>
</evidence>
<dbReference type="PROSITE" id="PS50042">
    <property type="entry name" value="CNMP_BINDING_3"/>
    <property type="match status" value="1"/>
</dbReference>
<evidence type="ECO:0000259" key="11">
    <source>
        <dbReference type="PROSITE" id="PS50042"/>
    </source>
</evidence>
<feature type="compositionally biased region" description="Polar residues" evidence="9">
    <location>
        <begin position="1475"/>
        <end position="1485"/>
    </location>
</feature>
<dbReference type="SUPFAM" id="SSF51206">
    <property type="entry name" value="cAMP-binding domain-like"/>
    <property type="match status" value="1"/>
</dbReference>
<dbReference type="Gene3D" id="1.10.287.630">
    <property type="entry name" value="Helix hairpin bin"/>
    <property type="match status" value="1"/>
</dbReference>
<feature type="compositionally biased region" description="Acidic residues" evidence="9">
    <location>
        <begin position="1976"/>
        <end position="2009"/>
    </location>
</feature>
<reference evidence="12" key="1">
    <citation type="submission" date="2021-05" db="EMBL/GenBank/DDBJ databases">
        <authorList>
            <person name="Alioto T."/>
            <person name="Alioto T."/>
            <person name="Gomez Garrido J."/>
        </authorList>
    </citation>
    <scope>NUCLEOTIDE SEQUENCE</scope>
</reference>
<feature type="region of interest" description="Disordered" evidence="9">
    <location>
        <begin position="1158"/>
        <end position="1220"/>
    </location>
</feature>
<feature type="compositionally biased region" description="Gly residues" evidence="9">
    <location>
        <begin position="332"/>
        <end position="349"/>
    </location>
</feature>
<feature type="region of interest" description="Disordered" evidence="9">
    <location>
        <begin position="666"/>
        <end position="685"/>
    </location>
</feature>
<feature type="compositionally biased region" description="Polar residues" evidence="9">
    <location>
        <begin position="2011"/>
        <end position="2021"/>
    </location>
</feature>
<keyword evidence="2" id="KW-0813">Transport</keyword>
<dbReference type="PANTHER" id="PTHR45638:SF7">
    <property type="entry name" value="CYCLIC NUCLEOTIDE-GATED ION CHANNEL-LIKE, ISOFORM E"/>
    <property type="match status" value="1"/>
</dbReference>
<dbReference type="InterPro" id="IPR005821">
    <property type="entry name" value="Ion_trans_dom"/>
</dbReference>
<dbReference type="Gene3D" id="2.60.120.10">
    <property type="entry name" value="Jelly Rolls"/>
    <property type="match status" value="1"/>
</dbReference>
<feature type="transmembrane region" description="Helical" evidence="10">
    <location>
        <begin position="703"/>
        <end position="725"/>
    </location>
</feature>
<feature type="region of interest" description="Disordered" evidence="9">
    <location>
        <begin position="940"/>
        <end position="1071"/>
    </location>
</feature>
<accession>A0A8D8JCT2</accession>
<sequence>MHLHTRRSCPAAPTRRSSTTEARRLPPARHRPRRDCFQFDTALLLLVWVVATGDDGSGLVLLVLVTNTKTTLTTTTTMTKKKKTMDPANPNAALIPTCSTISGQSSSSGAPGTAIVAIGGVGGGIGGSSSAMVPVTGAGGSTLLSPTLLSPGTNTGTASIATSRDEEDDSSNQVSSAGSKSSGQRFSSGSSRTLVGPTTSLVSRSTSNELSAVRPLRHPSYNSFRTLRTASNSSAGTIDQPGAGGGPRTGLGYQSIDRSFSFNEADQRRNRQRARQSSSVRWNEASFSRQSSTSSRGRRPSRGRRFSLRDPTLDDDDEDDVNEINQLSSMDSGGGGGVGGSLRGPGGGQLLQKSMSNGMTQGAQSWKKLRAVMAYYCSLRKIKRTKSNQRWMKLRTTVQISSAMSVKKPPLKREDSFLKRFSTRQIPETQETVEDTGSEGATDADKTMRRRRRLKIPKTVVNPDENFYFYWLMTVTISILYNLWTLIVRQSFPELQENASRFWLSCDCLTDFVFIVDVAVQLRTGYLEQGLMVYDSKKLAGHYLHSSEFLFDLASLVPLDILQIRLGAQPLLRFPRFFKVYRAIKYYYIVESRTVWPNLWRVVNLIHILLILAHWFGCFYFLLSEAEGFQGDWVYPYRPGDYATLTRKYLGSLYWSTLTLTTIGDLPTPETNAEPSQSADGPRSLPRRGLKSRLLQFNSSRGYVFTIVSYLIGVFIFATIVGQVGNVITNRNANRLEFERLLDGAKTYMRHHKVPGGMKRRVLRWYDYSWSRGRIQGGGDINTALGLLPDKLKTELALHVNLSVLKKVTIFQECQPEFLHDLVLKMKAYIFTPGDSICRKGEVAREMFIIADGILEVLSETGKVLTTMKAGDFFGEIGILNLDGLNKRTADVRSVGYSELFSLSREDVLTAMKDYPEAQEILQTLGRKRLMEVRCVNKKHASKHAAKEHGVEHSSNVTNNNNNNNQGDSSDNSASKRIVDKLRSDVKGFKNALRKSRTGTTRRSNESIEMQPLHGGGGGGNTSGGSGGSASSKTPKTMLRRMPRVKSDEVHTEDEGGGRDHDKVPSPIGAGLPLLQRLRLLKEKQDREERAAKASSAGATAMGHVASASTTTAQIISPPPPHTHVTSAISPQESIQEEPEPEVIGAGLPLMQRLRMLKAKEDRQARDAQSKLQVASNQTTSSSPSLIQSLSPTSPIQVKASPPSPILNTSAAAHHGKSSMRVSFKDRIKSMQRQESKAESRAAVAAAAPATIAETTDMSQHLLTSVPTKPAKPSAAQSLKDKIRSLGHLQRGGGGDDHQLKPWSKLKLATVVSVGGSYTSLNNSFNEDSPILEQSKKSRHKTSIPADLNLSSLVSTTPPPISSAPPTTTASGSVFQPPRKVFSQSTFVDKVCTSDSEVMTSKKQPPPPPARVRMKQKPKPIQLTSEPKDYKSYVSVDDLSPEYSGLPFVKRLKILNERQKLAELESAMQTRSLSLDCTDSNSSNAGYEPIDQLSRSKSEGSGIACSHSKSASPVTHQHHRTDSGGSFVGSTPLSPESNETPERRQLKSILKKLSEDKVALDQRQGIMPNRELKKLMRAQTVEGYVARHSKFAKSVTFNRNTLSSPPASVHVRESIEDSTLSPIPSAQSTTTTTTTTVIASATTTTTNTATNSTSEESSLSTVAENIQFTATSQLPLAPPTPPTTCDTSVTSHQALAVVSNNGYYEPDAVFHPNGDLSIADDSPSKGSSLSAFGGQRKIIKGSLEEHEFFGEVLLGIKQVIQTHMKEIQVKFQDKFFNLELEVKKRDDIISKLQHRILEMEREQQDQQLVALRAYDDDGNEDEDVLVFQQQRQGSSGSGTSRSSDELPFMRGDSLDTIFASSPHSDSDAPRAPKVVRNRKPRSSPRHRPLRNRPPPPGWDESTDQESFDRRDSPPVAVAAAVPPPVPPRRASSSPAVDRIRSPYRDIVISELTGNIISDSVIVNIEKSSSSEHSDNNYEEEGGEEEGEEEETGELGVEEEVEEEEDDEFASESGNLVQNRGSRSSDDDFYVDDFDVDEEEEEAEEEEEQMNHNDWEVRMLAAELKKRESVSTDFPSDVDEHDGLLRRRRKRSETDTDGSGAELEVLRRPRAASLDQHNLRRMASMSSAAGPSQQQQQQRRRGSIFKAMSFDRDKDRL</sequence>
<evidence type="ECO:0000256" key="4">
    <source>
        <dbReference type="ARBA" id="ARBA00022989"/>
    </source>
</evidence>
<keyword evidence="4 10" id="KW-1133">Transmembrane helix</keyword>
<dbReference type="FunFam" id="1.10.287.630:FF:000004">
    <property type="entry name" value="Cyclic nucleotide-gated olfactory channel"/>
    <property type="match status" value="1"/>
</dbReference>
<dbReference type="InterPro" id="IPR018488">
    <property type="entry name" value="cNMP-bd_CS"/>
</dbReference>
<proteinExistence type="predicted"/>
<evidence type="ECO:0000256" key="9">
    <source>
        <dbReference type="SAM" id="MobiDB-lite"/>
    </source>
</evidence>
<feature type="compositionally biased region" description="Low complexity" evidence="9">
    <location>
        <begin position="144"/>
        <end position="153"/>
    </location>
</feature>
<feature type="compositionally biased region" description="Basic and acidic residues" evidence="9">
    <location>
        <begin position="1158"/>
        <end position="1169"/>
    </location>
</feature>
<evidence type="ECO:0000256" key="6">
    <source>
        <dbReference type="ARBA" id="ARBA00023136"/>
    </source>
</evidence>
<dbReference type="SMART" id="SM00100">
    <property type="entry name" value="cNMP"/>
    <property type="match status" value="1"/>
</dbReference>
<feature type="domain" description="Cyclic nucleotide-binding" evidence="11">
    <location>
        <begin position="810"/>
        <end position="906"/>
    </location>
</feature>
<feature type="compositionally biased region" description="Acidic residues" evidence="9">
    <location>
        <begin position="313"/>
        <end position="322"/>
    </location>
</feature>
<feature type="compositionally biased region" description="Low complexity" evidence="9">
    <location>
        <begin position="1364"/>
        <end position="1373"/>
    </location>
</feature>
<feature type="compositionally biased region" description="Basic and acidic residues" evidence="9">
    <location>
        <begin position="2048"/>
        <end position="2069"/>
    </location>
</feature>
<dbReference type="InterPro" id="IPR018490">
    <property type="entry name" value="cNMP-bd_dom_sf"/>
</dbReference>
<feature type="region of interest" description="Disordered" evidence="9">
    <location>
        <begin position="144"/>
        <end position="356"/>
    </location>
</feature>
<feature type="compositionally biased region" description="Low complexity" evidence="9">
    <location>
        <begin position="1828"/>
        <end position="1841"/>
    </location>
</feature>
<protein>
    <submittedName>
        <fullName evidence="12">Cyclic nucleotide-gated cation channel alpha-3</fullName>
    </submittedName>
</protein>
<evidence type="ECO:0000256" key="7">
    <source>
        <dbReference type="ARBA" id="ARBA00023286"/>
    </source>
</evidence>
<keyword evidence="8" id="KW-0407">Ion channel</keyword>
<feature type="region of interest" description="Disordered" evidence="9">
    <location>
        <begin position="1085"/>
        <end position="1144"/>
    </location>
</feature>
<dbReference type="PANTHER" id="PTHR45638">
    <property type="entry name" value="CYCLIC NUCLEOTIDE-GATED CATION CHANNEL SUBUNIT A"/>
    <property type="match status" value="1"/>
</dbReference>
<dbReference type="InterPro" id="IPR014710">
    <property type="entry name" value="RmlC-like_jellyroll"/>
</dbReference>
<dbReference type="Pfam" id="PF00027">
    <property type="entry name" value="cNMP_binding"/>
    <property type="match status" value="1"/>
</dbReference>
<feature type="compositionally biased region" description="Polar residues" evidence="9">
    <location>
        <begin position="1528"/>
        <end position="1538"/>
    </location>
</feature>
<dbReference type="PROSITE" id="PS00888">
    <property type="entry name" value="CNMP_BINDING_1"/>
    <property type="match status" value="1"/>
</dbReference>
<name>A0A8D8JCT2_CULPI</name>
<evidence type="ECO:0000256" key="3">
    <source>
        <dbReference type="ARBA" id="ARBA00022692"/>
    </source>
</evidence>
<feature type="compositionally biased region" description="Basic and acidic residues" evidence="9">
    <location>
        <begin position="1045"/>
        <end position="1064"/>
    </location>
</feature>
<feature type="compositionally biased region" description="Polar residues" evidence="9">
    <location>
        <begin position="192"/>
        <end position="210"/>
    </location>
</feature>
<feature type="compositionally biased region" description="Gly residues" evidence="9">
    <location>
        <begin position="1014"/>
        <end position="1028"/>
    </location>
</feature>
<keyword evidence="3 10" id="KW-0812">Transmembrane</keyword>
<dbReference type="GO" id="GO:0005221">
    <property type="term" value="F:intracellularly cyclic nucleotide-activated monoatomic cation channel activity"/>
    <property type="evidence" value="ECO:0007669"/>
    <property type="project" value="InterPro"/>
</dbReference>
<feature type="region of interest" description="Disordered" evidence="9">
    <location>
        <begin position="1395"/>
        <end position="1417"/>
    </location>
</feature>
<feature type="region of interest" description="Disordered" evidence="9">
    <location>
        <begin position="1957"/>
        <end position="2156"/>
    </location>
</feature>
<evidence type="ECO:0000256" key="8">
    <source>
        <dbReference type="ARBA" id="ARBA00023303"/>
    </source>
</evidence>
<dbReference type="GO" id="GO:0016020">
    <property type="term" value="C:membrane"/>
    <property type="evidence" value="ECO:0007669"/>
    <property type="project" value="UniProtKB-SubCell"/>
</dbReference>
<dbReference type="SUPFAM" id="SSF81324">
    <property type="entry name" value="Voltage-gated potassium channels"/>
    <property type="match status" value="1"/>
</dbReference>
<dbReference type="GO" id="GO:0044877">
    <property type="term" value="F:protein-containing complex binding"/>
    <property type="evidence" value="ECO:0007669"/>
    <property type="project" value="TreeGrafter"/>
</dbReference>
<dbReference type="Pfam" id="PF00520">
    <property type="entry name" value="Ion_trans"/>
    <property type="match status" value="1"/>
</dbReference>
<evidence type="ECO:0000313" key="12">
    <source>
        <dbReference type="EMBL" id="CAG6571109.1"/>
    </source>
</evidence>
<keyword evidence="5" id="KW-0406">Ion transport</keyword>
<dbReference type="PROSITE" id="PS00889">
    <property type="entry name" value="CNMP_BINDING_2"/>
    <property type="match status" value="1"/>
</dbReference>
<dbReference type="EMBL" id="HBUE01285165">
    <property type="protein sequence ID" value="CAG6571109.1"/>
    <property type="molecule type" value="Transcribed_RNA"/>
</dbReference>
<dbReference type="InterPro" id="IPR050866">
    <property type="entry name" value="CNG_cation_channel"/>
</dbReference>
<feature type="compositionally biased region" description="Basic residues" evidence="9">
    <location>
        <begin position="1873"/>
        <end position="1890"/>
    </location>
</feature>
<dbReference type="CDD" id="cd00038">
    <property type="entry name" value="CAP_ED"/>
    <property type="match status" value="1"/>
</dbReference>